<dbReference type="PANTHER" id="PTHR12106">
    <property type="entry name" value="SORTILIN RELATED"/>
    <property type="match status" value="1"/>
</dbReference>
<dbReference type="Proteomes" id="UP000694388">
    <property type="component" value="Unplaced"/>
</dbReference>
<organism evidence="9 10">
    <name type="scientific">Eptatretus burgeri</name>
    <name type="common">Inshore hagfish</name>
    <dbReference type="NCBI Taxonomy" id="7764"/>
    <lineage>
        <taxon>Eukaryota</taxon>
        <taxon>Metazoa</taxon>
        <taxon>Chordata</taxon>
        <taxon>Craniata</taxon>
        <taxon>Vertebrata</taxon>
        <taxon>Cyclostomata</taxon>
        <taxon>Myxini</taxon>
        <taxon>Myxiniformes</taxon>
        <taxon>Myxinidae</taxon>
        <taxon>Eptatretinae</taxon>
        <taxon>Eptatretus</taxon>
    </lineage>
</organism>
<dbReference type="GO" id="GO:0016050">
    <property type="term" value="P:vesicle organization"/>
    <property type="evidence" value="ECO:0007669"/>
    <property type="project" value="TreeGrafter"/>
</dbReference>
<comment type="subcellular location">
    <subcellularLocation>
        <location evidence="1">Membrane</location>
    </subcellularLocation>
</comment>
<dbReference type="SMART" id="SM00602">
    <property type="entry name" value="VPS10"/>
    <property type="match status" value="1"/>
</dbReference>
<feature type="domain" description="VPS10" evidence="8">
    <location>
        <begin position="115"/>
        <end position="730"/>
    </location>
</feature>
<dbReference type="OMA" id="DCNEGDY"/>
<dbReference type="GO" id="GO:0005794">
    <property type="term" value="C:Golgi apparatus"/>
    <property type="evidence" value="ECO:0007669"/>
    <property type="project" value="TreeGrafter"/>
</dbReference>
<dbReference type="GO" id="GO:0005829">
    <property type="term" value="C:cytosol"/>
    <property type="evidence" value="ECO:0007669"/>
    <property type="project" value="GOC"/>
</dbReference>
<evidence type="ECO:0000256" key="3">
    <source>
        <dbReference type="ARBA" id="ARBA00023136"/>
    </source>
</evidence>
<feature type="region of interest" description="Disordered" evidence="5">
    <location>
        <begin position="41"/>
        <end position="61"/>
    </location>
</feature>
<feature type="chain" id="PRO_5034629425" evidence="7">
    <location>
        <begin position="23"/>
        <end position="835"/>
    </location>
</feature>
<keyword evidence="3 6" id="KW-0472">Membrane</keyword>
<dbReference type="GeneTree" id="ENSGT01030000234563"/>
<sequence>MAAGTTLVLLLDLVLLLRVVDRSESASAVFQPLRRFRRNSMGVGDESTATTANSSHGPSSEMNVNCSAHPEFVHKLIQNTFLHEFTNDHSTAVTLAWMGENTKVILALTTFSLPLLEWLGRTRLYRSVNYGKTFDDISKLVENAHIMKNIGISVRAGNQSRVVLTSFAYDSSGRSFTYVSKDLGSTFNKNNLPFVLLEAMVFHPTNPDCLMAYTYEHELWITEDLCKTWQKVHTAVFMHKWGPDNLLYLATDPKGKVDRAAMGKLQLKRSRDFGRTFDVVAENVFSFGTGGRFLYASIFHSQNSPRVVKVSLDQGDSWTVAQLPLVEKDQFYSVLMADNSMIFMHVDAEGDAENGTVYASDDRGAIFSKSMEHHYFPSNKRTSDFTKVNSLRGVYLSSQVLQDGNVKTVITYDQGGVWQSLPKPQNVECIGSGECHLHLHGATSMLRHLPVPQTTLSEANAVGIILAHGSVGEVLSSSEPDVYVSDDGGYTWARALRKPHYYAILDSGGVLVAVPKTDYVSSITFSLDEGQCWHPYNLPNGTMRVMGIYSEPGAHSFSIGLWGYLSSGSVNSWVVVTVDFRELLSRPCNDSDYVAWTAHSAGRSGTRAVGAEAVSVQGCMLGLRQQFNRLQKESVCRNGRGYQASAQALSCKCTKRDYICDYGYYRDPDQDDCQEETAMIKRPLHICIYGKEEVLLTQGYRKIPGDGCEGGFTASDSFKLISKSCTYTLLSNQTVTSLPTTPGAVTTEVMAKASGQKPHRLGPHWGLFLAIGIVTLLLVAFTILITRRYCCRPSRITFLYSQLRQADEDPIEDPHARLVPKQTYHDDSDDDLIDG</sequence>
<evidence type="ECO:0000256" key="6">
    <source>
        <dbReference type="SAM" id="Phobius"/>
    </source>
</evidence>
<feature type="transmembrane region" description="Helical" evidence="6">
    <location>
        <begin position="765"/>
        <end position="785"/>
    </location>
</feature>
<dbReference type="SUPFAM" id="SSF110296">
    <property type="entry name" value="Oligoxyloglucan reducing end-specific cellobiohydrolase"/>
    <property type="match status" value="2"/>
</dbReference>
<dbReference type="GO" id="GO:0016020">
    <property type="term" value="C:membrane"/>
    <property type="evidence" value="ECO:0007669"/>
    <property type="project" value="UniProtKB-SubCell"/>
</dbReference>
<keyword evidence="6" id="KW-1133">Transmembrane helix</keyword>
<keyword evidence="4" id="KW-0325">Glycoprotein</keyword>
<dbReference type="Gene3D" id="2.130.10.10">
    <property type="entry name" value="YVTN repeat-like/Quinoprotein amine dehydrogenase"/>
    <property type="match status" value="2"/>
</dbReference>
<evidence type="ECO:0000256" key="4">
    <source>
        <dbReference type="ARBA" id="ARBA00023180"/>
    </source>
</evidence>
<keyword evidence="10" id="KW-1185">Reference proteome</keyword>
<feature type="compositionally biased region" description="Polar residues" evidence="5">
    <location>
        <begin position="47"/>
        <end position="61"/>
    </location>
</feature>
<evidence type="ECO:0000256" key="1">
    <source>
        <dbReference type="ARBA" id="ARBA00004370"/>
    </source>
</evidence>
<keyword evidence="7" id="KW-0732">Signal</keyword>
<evidence type="ECO:0000259" key="8">
    <source>
        <dbReference type="SMART" id="SM00602"/>
    </source>
</evidence>
<evidence type="ECO:0000313" key="10">
    <source>
        <dbReference type="Proteomes" id="UP000694388"/>
    </source>
</evidence>
<dbReference type="InterPro" id="IPR006581">
    <property type="entry name" value="VPS10"/>
</dbReference>
<dbReference type="InterPro" id="IPR050310">
    <property type="entry name" value="VPS10-sortilin"/>
</dbReference>
<evidence type="ECO:0000256" key="2">
    <source>
        <dbReference type="ARBA" id="ARBA00022737"/>
    </source>
</evidence>
<dbReference type="InterPro" id="IPR031778">
    <property type="entry name" value="Sortilin_N"/>
</dbReference>
<feature type="region of interest" description="Disordered" evidence="5">
    <location>
        <begin position="811"/>
        <end position="835"/>
    </location>
</feature>
<dbReference type="Pfam" id="PF15901">
    <property type="entry name" value="Sortilin_C"/>
    <property type="match status" value="1"/>
</dbReference>
<evidence type="ECO:0000256" key="7">
    <source>
        <dbReference type="SAM" id="SignalP"/>
    </source>
</evidence>
<feature type="signal peptide" evidence="7">
    <location>
        <begin position="1"/>
        <end position="22"/>
    </location>
</feature>
<dbReference type="GO" id="GO:0006897">
    <property type="term" value="P:endocytosis"/>
    <property type="evidence" value="ECO:0007669"/>
    <property type="project" value="TreeGrafter"/>
</dbReference>
<dbReference type="GO" id="GO:0006895">
    <property type="term" value="P:Golgi to endosome transport"/>
    <property type="evidence" value="ECO:0007669"/>
    <property type="project" value="TreeGrafter"/>
</dbReference>
<reference evidence="9" key="1">
    <citation type="submission" date="2025-08" db="UniProtKB">
        <authorList>
            <consortium name="Ensembl"/>
        </authorList>
    </citation>
    <scope>IDENTIFICATION</scope>
</reference>
<dbReference type="PANTHER" id="PTHR12106:SF23">
    <property type="entry name" value="SORTILIN"/>
    <property type="match status" value="1"/>
</dbReference>
<keyword evidence="6" id="KW-0812">Transmembrane</keyword>
<dbReference type="InterPro" id="IPR031777">
    <property type="entry name" value="Sortilin_C"/>
</dbReference>
<protein>
    <submittedName>
        <fullName evidence="9">Sortilin 1a</fullName>
    </submittedName>
</protein>
<accession>A0A8C4Q5Z5</accession>
<dbReference type="InterPro" id="IPR015943">
    <property type="entry name" value="WD40/YVTN_repeat-like_dom_sf"/>
</dbReference>
<dbReference type="Pfam" id="PF15902">
    <property type="entry name" value="Sortilin-Vps10"/>
    <property type="match status" value="1"/>
</dbReference>
<dbReference type="AlphaFoldDB" id="A0A8C4Q5Z5"/>
<name>A0A8C4Q5Z5_EPTBU</name>
<evidence type="ECO:0000256" key="5">
    <source>
        <dbReference type="SAM" id="MobiDB-lite"/>
    </source>
</evidence>
<proteinExistence type="predicted"/>
<evidence type="ECO:0000313" key="9">
    <source>
        <dbReference type="Ensembl" id="ENSEBUP00000010540.1"/>
    </source>
</evidence>
<keyword evidence="2" id="KW-0677">Repeat</keyword>
<reference evidence="9" key="2">
    <citation type="submission" date="2025-09" db="UniProtKB">
        <authorList>
            <consortium name="Ensembl"/>
        </authorList>
    </citation>
    <scope>IDENTIFICATION</scope>
</reference>
<dbReference type="Ensembl" id="ENSEBUT00000011089.1">
    <property type="protein sequence ID" value="ENSEBUP00000010540.1"/>
    <property type="gene ID" value="ENSEBUG00000006757.1"/>
</dbReference>
<dbReference type="Gene3D" id="3.30.60.270">
    <property type="match status" value="1"/>
</dbReference>
<dbReference type="Gene3D" id="2.10.70.80">
    <property type="match status" value="1"/>
</dbReference>